<organism evidence="2 3">
    <name type="scientific">Colocasia esculenta</name>
    <name type="common">Wild taro</name>
    <name type="synonym">Arum esculentum</name>
    <dbReference type="NCBI Taxonomy" id="4460"/>
    <lineage>
        <taxon>Eukaryota</taxon>
        <taxon>Viridiplantae</taxon>
        <taxon>Streptophyta</taxon>
        <taxon>Embryophyta</taxon>
        <taxon>Tracheophyta</taxon>
        <taxon>Spermatophyta</taxon>
        <taxon>Magnoliopsida</taxon>
        <taxon>Liliopsida</taxon>
        <taxon>Araceae</taxon>
        <taxon>Aroideae</taxon>
        <taxon>Colocasieae</taxon>
        <taxon>Colocasia</taxon>
    </lineage>
</organism>
<evidence type="ECO:0000313" key="3">
    <source>
        <dbReference type="Proteomes" id="UP000652761"/>
    </source>
</evidence>
<comment type="caution">
    <text evidence="2">The sequence shown here is derived from an EMBL/GenBank/DDBJ whole genome shotgun (WGS) entry which is preliminary data.</text>
</comment>
<reference evidence="2" key="1">
    <citation type="submission" date="2017-07" db="EMBL/GenBank/DDBJ databases">
        <title>Taro Niue Genome Assembly and Annotation.</title>
        <authorList>
            <person name="Atibalentja N."/>
            <person name="Keating K."/>
            <person name="Fields C.J."/>
        </authorList>
    </citation>
    <scope>NUCLEOTIDE SEQUENCE</scope>
    <source>
        <strain evidence="2">Niue_2</strain>
        <tissue evidence="2">Leaf</tissue>
    </source>
</reference>
<dbReference type="AlphaFoldDB" id="A0A843WPI9"/>
<feature type="transmembrane region" description="Helical" evidence="1">
    <location>
        <begin position="97"/>
        <end position="120"/>
    </location>
</feature>
<evidence type="ECO:0000256" key="1">
    <source>
        <dbReference type="SAM" id="Phobius"/>
    </source>
</evidence>
<protein>
    <submittedName>
        <fullName evidence="2">Uncharacterized protein</fullName>
    </submittedName>
</protein>
<evidence type="ECO:0000313" key="2">
    <source>
        <dbReference type="EMBL" id="MQM11859.1"/>
    </source>
</evidence>
<proteinExistence type="predicted"/>
<gene>
    <name evidence="2" type="ORF">Taro_044768</name>
</gene>
<keyword evidence="1" id="KW-1133">Transmembrane helix</keyword>
<keyword evidence="1" id="KW-0472">Membrane</keyword>
<keyword evidence="1" id="KW-0812">Transmembrane</keyword>
<sequence length="208" mass="21540">MRWCHIGGARRDSHPCCGELVGHVLVTPWFSIASCCRARSTGRDSVLSCCVVRLSDACQGDSGARREAAAWPGCGVVCVVCFCGGSVSPFAGLEAGARLSCTAVLAWLCLAPVGVVGLALGRHVLLVVPASSGCRDALPHRIRVGVVAPFPVAMVSRWPVAARQCLWVPRFRGPILGFQPVMAPACVASRPGGVSGFRGGSTCGPSTL</sequence>
<keyword evidence="3" id="KW-1185">Reference proteome</keyword>
<dbReference type="Proteomes" id="UP000652761">
    <property type="component" value="Unassembled WGS sequence"/>
</dbReference>
<dbReference type="PROSITE" id="PS51257">
    <property type="entry name" value="PROKAR_LIPOPROTEIN"/>
    <property type="match status" value="1"/>
</dbReference>
<accession>A0A843WPI9</accession>
<feature type="transmembrane region" description="Helical" evidence="1">
    <location>
        <begin position="69"/>
        <end position="91"/>
    </location>
</feature>
<dbReference type="EMBL" id="NMUH01005129">
    <property type="protein sequence ID" value="MQM11859.1"/>
    <property type="molecule type" value="Genomic_DNA"/>
</dbReference>
<name>A0A843WPI9_COLES</name>